<feature type="region of interest" description="Disordered" evidence="1">
    <location>
        <begin position="37"/>
        <end position="91"/>
    </location>
</feature>
<evidence type="ECO:0000256" key="1">
    <source>
        <dbReference type="SAM" id="MobiDB-lite"/>
    </source>
</evidence>
<dbReference type="RefSeq" id="WP_122625980.1">
    <property type="nucleotide sequence ID" value="NZ_UPPP01000051.1"/>
</dbReference>
<sequence>MKNIVKKIIVYSMAGIIQISFGATIASASPIYNEPQRIVQLDHHNGDNDRQREHDRRLREENERHEREMQRHKGESDREWHERQERERQRHDEVLKEIEAFLIGAAIGSSSN</sequence>
<gene>
    <name evidence="2" type="ORF">LUCI_0181</name>
</gene>
<organism evidence="2 3">
    <name type="scientific">Lucifera butyrica</name>
    <dbReference type="NCBI Taxonomy" id="1351585"/>
    <lineage>
        <taxon>Bacteria</taxon>
        <taxon>Bacillati</taxon>
        <taxon>Bacillota</taxon>
        <taxon>Negativicutes</taxon>
        <taxon>Veillonellales</taxon>
        <taxon>Veillonellaceae</taxon>
        <taxon>Lucifera</taxon>
    </lineage>
</organism>
<keyword evidence="3" id="KW-1185">Reference proteome</keyword>
<feature type="compositionally biased region" description="Basic and acidic residues" evidence="1">
    <location>
        <begin position="40"/>
        <end position="91"/>
    </location>
</feature>
<accession>A0A498R1E6</accession>
<proteinExistence type="predicted"/>
<dbReference type="EMBL" id="UPPP01000051">
    <property type="protein sequence ID" value="VBB04975.1"/>
    <property type="molecule type" value="Genomic_DNA"/>
</dbReference>
<dbReference type="AlphaFoldDB" id="A0A498R1E6"/>
<protein>
    <submittedName>
        <fullName evidence="2">Uncharacterized protein</fullName>
    </submittedName>
</protein>
<dbReference type="OrthoDB" id="1685020at2"/>
<evidence type="ECO:0000313" key="3">
    <source>
        <dbReference type="Proteomes" id="UP000277811"/>
    </source>
</evidence>
<reference evidence="2 3" key="1">
    <citation type="submission" date="2018-06" db="EMBL/GenBank/DDBJ databases">
        <authorList>
            <person name="Strepis N."/>
        </authorList>
    </citation>
    <scope>NUCLEOTIDE SEQUENCE [LARGE SCALE GENOMIC DNA]</scope>
    <source>
        <strain evidence="2">LUCI</strain>
    </source>
</reference>
<dbReference type="Proteomes" id="UP000277811">
    <property type="component" value="Unassembled WGS sequence"/>
</dbReference>
<name>A0A498R1E6_9FIRM</name>
<evidence type="ECO:0000313" key="2">
    <source>
        <dbReference type="EMBL" id="VBB04975.1"/>
    </source>
</evidence>